<proteinExistence type="predicted"/>
<name>A0A0F9FN10_9ZZZZ</name>
<feature type="non-terminal residue" evidence="1">
    <location>
        <position position="1"/>
    </location>
</feature>
<evidence type="ECO:0000313" key="1">
    <source>
        <dbReference type="EMBL" id="KKL58685.1"/>
    </source>
</evidence>
<organism evidence="1">
    <name type="scientific">marine sediment metagenome</name>
    <dbReference type="NCBI Taxonomy" id="412755"/>
    <lineage>
        <taxon>unclassified sequences</taxon>
        <taxon>metagenomes</taxon>
        <taxon>ecological metagenomes</taxon>
    </lineage>
</organism>
<accession>A0A0F9FN10</accession>
<dbReference type="AlphaFoldDB" id="A0A0F9FN10"/>
<protein>
    <submittedName>
        <fullName evidence="1">Uncharacterized protein</fullName>
    </submittedName>
</protein>
<gene>
    <name evidence="1" type="ORF">LCGC14_2222940</name>
</gene>
<comment type="caution">
    <text evidence="1">The sequence shown here is derived from an EMBL/GenBank/DDBJ whole genome shotgun (WGS) entry which is preliminary data.</text>
</comment>
<reference evidence="1" key="1">
    <citation type="journal article" date="2015" name="Nature">
        <title>Complex archaea that bridge the gap between prokaryotes and eukaryotes.</title>
        <authorList>
            <person name="Spang A."/>
            <person name="Saw J.H."/>
            <person name="Jorgensen S.L."/>
            <person name="Zaremba-Niedzwiedzka K."/>
            <person name="Martijn J."/>
            <person name="Lind A.E."/>
            <person name="van Eijk R."/>
            <person name="Schleper C."/>
            <person name="Guy L."/>
            <person name="Ettema T.J."/>
        </authorList>
    </citation>
    <scope>NUCLEOTIDE SEQUENCE</scope>
</reference>
<sequence>NITETIHIELDTILRAGLKPYHYKKEEMPKPTETAEDLIIRLLEHVGYYPCNHE</sequence>
<dbReference type="EMBL" id="LAZR01029738">
    <property type="protein sequence ID" value="KKL58685.1"/>
    <property type="molecule type" value="Genomic_DNA"/>
</dbReference>